<dbReference type="Gene3D" id="1.10.510.10">
    <property type="entry name" value="Transferase(Phosphotransferase) domain 1"/>
    <property type="match status" value="1"/>
</dbReference>
<dbReference type="PANTHER" id="PTHR24346">
    <property type="entry name" value="MAP/MICROTUBULE AFFINITY-REGULATING KINASE"/>
    <property type="match status" value="1"/>
</dbReference>
<dbReference type="Pfam" id="PF08432">
    <property type="entry name" value="Vfa1"/>
    <property type="match status" value="1"/>
</dbReference>
<dbReference type="HOGENOM" id="CLU_509154_0_0_1"/>
<keyword evidence="5" id="KW-0808">Transferase</keyword>
<keyword evidence="7" id="KW-1185">Reference proteome</keyword>
<dbReference type="GO" id="GO:0005737">
    <property type="term" value="C:cytoplasm"/>
    <property type="evidence" value="ECO:0007669"/>
    <property type="project" value="TreeGrafter"/>
</dbReference>
<evidence type="ECO:0000313" key="7">
    <source>
        <dbReference type="Proteomes" id="UP000030755"/>
    </source>
</evidence>
<reference evidence="8" key="2">
    <citation type="journal article" date="2018" name="Nat. Microbiol.">
        <title>Leveraging single-cell genomics to expand the fungal tree of life.</title>
        <authorList>
            <person name="Ahrendt S.R."/>
            <person name="Quandt C.A."/>
            <person name="Ciobanu D."/>
            <person name="Clum A."/>
            <person name="Salamov A."/>
            <person name="Andreopoulos B."/>
            <person name="Cheng J.F."/>
            <person name="Woyke T."/>
            <person name="Pelin A."/>
            <person name="Henrissat B."/>
            <person name="Reynolds N.K."/>
            <person name="Benny G.L."/>
            <person name="Smith M.E."/>
            <person name="James T.Y."/>
            <person name="Grigoriev I.V."/>
        </authorList>
    </citation>
    <scope>NUCLEOTIDE SEQUENCE [LARGE SCALE GENOMIC DNA]</scope>
    <source>
        <strain evidence="8">CSF55</strain>
    </source>
</reference>
<dbReference type="PANTHER" id="PTHR24346:SF77">
    <property type="entry name" value="SERINE THREONINE PROTEIN KINASE"/>
    <property type="match status" value="1"/>
</dbReference>
<dbReference type="Pfam" id="PF00069">
    <property type="entry name" value="Pkinase"/>
    <property type="match status" value="1"/>
</dbReference>
<evidence type="ECO:0000256" key="1">
    <source>
        <dbReference type="ARBA" id="ARBA00022741"/>
    </source>
</evidence>
<evidence type="ECO:0000259" key="4">
    <source>
        <dbReference type="PROSITE" id="PS50011"/>
    </source>
</evidence>
<dbReference type="SMART" id="SM00220">
    <property type="entry name" value="S_TKc"/>
    <property type="match status" value="1"/>
</dbReference>
<dbReference type="EMBL" id="ML005767">
    <property type="protein sequence ID" value="RKP17575.1"/>
    <property type="molecule type" value="Genomic_DNA"/>
</dbReference>
<dbReference type="CDD" id="cd14008">
    <property type="entry name" value="STKc_LKB1_CaMKK"/>
    <property type="match status" value="1"/>
</dbReference>
<organism evidence="5 7">
    <name type="scientific">Rozella allomycis (strain CSF55)</name>
    <dbReference type="NCBI Taxonomy" id="988480"/>
    <lineage>
        <taxon>Eukaryota</taxon>
        <taxon>Fungi</taxon>
        <taxon>Fungi incertae sedis</taxon>
        <taxon>Cryptomycota</taxon>
        <taxon>Cryptomycota incertae sedis</taxon>
        <taxon>Rozella</taxon>
    </lineage>
</organism>
<sequence length="535" mass="61791">MDYYSELLNDTTETSSFLDLNEVVKRRASQNSSPVRETSTIVKDYNEETGYKMINQYIILQELGKGSHGKVKLGYDTIGDTYVNLKPKFGSRLNQSLIDPQIEKVKREIAILKKCIHPHVVQLFEVLDDPNAEKVYLGEIKWQTQGQGPLLSIDLIKSIFRDIVLGDIKPANILWTRDSIAKITDFGVSHITYLSGDADSDDNEMDLNRTAGSPAFFAPELCQNNTSHKIGKEIDIWALGVTLYCFAFGKIPFEAENEFELLNIIPYRKVDYPENVDPQLKDLFEKLLEKDPSKRITIDEIKVRSSDYISMHQEPLFKVQVSSEDVKEAVTIRGKIKNHFRRFSASIQNLANSLFKVEHSHSFPTKLDEKARPSSSRSYISFSEVKTNEDRTCFICNKLTNNVLRNDEDFFFVCVGHLDDNSFCKKVYVQVKNPKYKEKITTETEKNENTDERVETKTNTKGKDVTKKKNEKEIKKEEESEFIDQLSHYNLDRNILYLRERQHRLRQENKESKALLSKLETQIPKPANINMNNKQ</sequence>
<evidence type="ECO:0000256" key="3">
    <source>
        <dbReference type="SAM" id="MobiDB-lite"/>
    </source>
</evidence>
<proteinExistence type="predicted"/>
<dbReference type="InterPro" id="IPR011009">
    <property type="entry name" value="Kinase-like_dom_sf"/>
</dbReference>
<dbReference type="AlphaFoldDB" id="A0A075B382"/>
<dbReference type="SUPFAM" id="SSF56112">
    <property type="entry name" value="Protein kinase-like (PK-like)"/>
    <property type="match status" value="1"/>
</dbReference>
<keyword evidence="1" id="KW-0547">Nucleotide-binding</keyword>
<dbReference type="GO" id="GO:0035556">
    <property type="term" value="P:intracellular signal transduction"/>
    <property type="evidence" value="ECO:0007669"/>
    <property type="project" value="TreeGrafter"/>
</dbReference>
<dbReference type="GO" id="GO:0005524">
    <property type="term" value="F:ATP binding"/>
    <property type="evidence" value="ECO:0007669"/>
    <property type="project" value="UniProtKB-KW"/>
</dbReference>
<dbReference type="Proteomes" id="UP000281549">
    <property type="component" value="Unassembled WGS sequence"/>
</dbReference>
<dbReference type="Gene3D" id="3.30.200.20">
    <property type="entry name" value="Phosphorylase Kinase, domain 1"/>
    <property type="match status" value="1"/>
</dbReference>
<accession>A0A075B382</accession>
<evidence type="ECO:0000313" key="8">
    <source>
        <dbReference type="Proteomes" id="UP000281549"/>
    </source>
</evidence>
<feature type="region of interest" description="Disordered" evidence="3">
    <location>
        <begin position="443"/>
        <end position="470"/>
    </location>
</feature>
<dbReference type="STRING" id="988480.A0A075B382"/>
<dbReference type="InterPro" id="IPR013640">
    <property type="entry name" value="Vfa1"/>
</dbReference>
<dbReference type="EMBL" id="KE560361">
    <property type="protein sequence ID" value="EPZ37043.1"/>
    <property type="molecule type" value="Genomic_DNA"/>
</dbReference>
<feature type="domain" description="Protein kinase" evidence="4">
    <location>
        <begin position="57"/>
        <end position="309"/>
    </location>
</feature>
<evidence type="ECO:0000256" key="2">
    <source>
        <dbReference type="ARBA" id="ARBA00022840"/>
    </source>
</evidence>
<evidence type="ECO:0000313" key="6">
    <source>
        <dbReference type="EMBL" id="RKP17575.1"/>
    </source>
</evidence>
<dbReference type="GO" id="GO:0004674">
    <property type="term" value="F:protein serine/threonine kinase activity"/>
    <property type="evidence" value="ECO:0007669"/>
    <property type="project" value="TreeGrafter"/>
</dbReference>
<name>A0A075B382_ROZAC</name>
<reference evidence="5 7" key="1">
    <citation type="journal article" date="2013" name="Curr. Biol.">
        <title>Shared signatures of parasitism and phylogenomics unite Cryptomycota and microsporidia.</title>
        <authorList>
            <person name="James T.Y."/>
            <person name="Pelin A."/>
            <person name="Bonen L."/>
            <person name="Ahrendt S."/>
            <person name="Sain D."/>
            <person name="Corradi N."/>
            <person name="Stajich J.E."/>
        </authorList>
    </citation>
    <scope>NUCLEOTIDE SEQUENCE [LARGE SCALE GENOMIC DNA]</scope>
    <source>
        <strain evidence="5">CSF55</strain>
        <strain evidence="5">CSF55</strain>
    </source>
</reference>
<dbReference type="InterPro" id="IPR000719">
    <property type="entry name" value="Prot_kinase_dom"/>
</dbReference>
<dbReference type="OrthoDB" id="68483at2759"/>
<dbReference type="PROSITE" id="PS50011">
    <property type="entry name" value="PROTEIN_KINASE_DOM"/>
    <property type="match status" value="1"/>
</dbReference>
<reference evidence="6" key="3">
    <citation type="submission" date="2018-08" db="EMBL/GenBank/DDBJ databases">
        <title>Leveraging single-cell genomics to expand the Fungal Tree of Life.</title>
        <authorList>
            <consortium name="DOE Joint Genome Institute"/>
            <person name="Ahrendt S.R."/>
            <person name="Quandt C.A."/>
            <person name="Ciobanu D."/>
            <person name="Clum A."/>
            <person name="Salamov A."/>
            <person name="Andreopoulos B."/>
            <person name="Cheng J.-F."/>
            <person name="Woyke T."/>
            <person name="Pelin A."/>
            <person name="Henrissat B."/>
            <person name="Reynolds N."/>
            <person name="Benny G.L."/>
            <person name="Smith M.E."/>
            <person name="James T.Y."/>
            <person name="Grigoriev I.V."/>
        </authorList>
    </citation>
    <scope>NUCLEOTIDE SEQUENCE</scope>
    <source>
        <strain evidence="6">CSF55</strain>
    </source>
</reference>
<protein>
    <submittedName>
        <fullName evidence="6">Kinase-like protein</fullName>
    </submittedName>
    <submittedName>
        <fullName evidence="5">Serine/threonine-dual specificity protein kinase domain-containing protein</fullName>
    </submittedName>
</protein>
<keyword evidence="5" id="KW-0418">Kinase</keyword>
<gene>
    <name evidence="5" type="ORF">O9G_004454</name>
    <name evidence="6" type="ORF">ROZALSC1DRAFT_30635</name>
</gene>
<evidence type="ECO:0000313" key="5">
    <source>
        <dbReference type="EMBL" id="EPZ37043.1"/>
    </source>
</evidence>
<dbReference type="Proteomes" id="UP000030755">
    <property type="component" value="Unassembled WGS sequence"/>
</dbReference>
<keyword evidence="2" id="KW-0067">ATP-binding</keyword>